<proteinExistence type="predicted"/>
<evidence type="ECO:0000313" key="1">
    <source>
        <dbReference type="EMBL" id="MDR7084627.1"/>
    </source>
</evidence>
<sequence length="30" mass="3295">MFVQGDGYVAIGTMRNLYAPVIIRLRATAP</sequence>
<comment type="caution">
    <text evidence="1">The sequence shown here is derived from an EMBL/GenBank/DDBJ whole genome shotgun (WGS) entry which is preliminary data.</text>
</comment>
<reference evidence="1 2" key="1">
    <citation type="submission" date="2023-07" db="EMBL/GenBank/DDBJ databases">
        <title>Sorghum-associated microbial communities from plants grown in Nebraska, USA.</title>
        <authorList>
            <person name="Schachtman D."/>
        </authorList>
    </citation>
    <scope>NUCLEOTIDE SEQUENCE [LARGE SCALE GENOMIC DNA]</scope>
    <source>
        <strain evidence="1 2">BE167</strain>
    </source>
</reference>
<protein>
    <submittedName>
        <fullName evidence="1">Uncharacterized protein</fullName>
    </submittedName>
</protein>
<gene>
    <name evidence="1" type="ORF">J2X01_003940</name>
</gene>
<evidence type="ECO:0000313" key="2">
    <source>
        <dbReference type="Proteomes" id="UP001252243"/>
    </source>
</evidence>
<dbReference type="EMBL" id="JAVDVQ010000027">
    <property type="protein sequence ID" value="MDR7084627.1"/>
    <property type="molecule type" value="Genomic_DNA"/>
</dbReference>
<accession>A0ABU1UHF6</accession>
<keyword evidence="2" id="KW-1185">Reference proteome</keyword>
<dbReference type="Proteomes" id="UP001252243">
    <property type="component" value="Unassembled WGS sequence"/>
</dbReference>
<organism evidence="1 2">
    <name type="scientific">Arthrobacter ginsengisoli</name>
    <dbReference type="NCBI Taxonomy" id="1356565"/>
    <lineage>
        <taxon>Bacteria</taxon>
        <taxon>Bacillati</taxon>
        <taxon>Actinomycetota</taxon>
        <taxon>Actinomycetes</taxon>
        <taxon>Micrococcales</taxon>
        <taxon>Micrococcaceae</taxon>
        <taxon>Arthrobacter</taxon>
    </lineage>
</organism>
<name>A0ABU1UHF6_9MICC</name>